<name>A0ABR0BRS2_PURLI</name>
<evidence type="ECO:0000259" key="1">
    <source>
        <dbReference type="Pfam" id="PF20150"/>
    </source>
</evidence>
<protein>
    <recommendedName>
        <fullName evidence="1">2EXR domain-containing protein</fullName>
    </recommendedName>
</protein>
<dbReference type="InterPro" id="IPR045518">
    <property type="entry name" value="2EXR"/>
</dbReference>
<sequence>MANSLLSSRTNKRHTSISSPGLGACTYPTVDSTSSSLSKLPAELRHQIWRLAANPTTAGVRVLAVTCELKDEVAGEPCRFITDADFGMDMLAQPGGSDAFPFSLSVPDTTRDDDTTRSNPVRLSSFRSLFCSINSSVRGVCREARALIDAARPADTITLTVRRGRETRHLSFSPANDLFVLSANLFKASRGWLFDESIPARLPTVGDKVLRHIGVTYVEPGASCNADDRREARQCLFIWTLIRKMLQFDMEADSGSAEMHLWFIDHGLRRSGRTYSQIVHDVLYPTKRHVFEVDGRRFIEVAPNDREWTARFKCMCRDRACPNGARRMPPGERYLGRYFNVWAADADLFQQYFARPLEERKLKLGVLACDRWDCKWGEIEMDSC</sequence>
<dbReference type="Proteomes" id="UP001287286">
    <property type="component" value="Unassembled WGS sequence"/>
</dbReference>
<reference evidence="2 3" key="1">
    <citation type="journal article" date="2024" name="Microbiol. Resour. Announc.">
        <title>Genome annotations for the ascomycete fungi Trichoderma harzianum, Trichoderma aggressivum, and Purpureocillium lilacinum.</title>
        <authorList>
            <person name="Beijen E.P.W."/>
            <person name="Ohm R.A."/>
        </authorList>
    </citation>
    <scope>NUCLEOTIDE SEQUENCE [LARGE SCALE GENOMIC DNA]</scope>
    <source>
        <strain evidence="2 3">CBS 150709</strain>
    </source>
</reference>
<dbReference type="Pfam" id="PF20150">
    <property type="entry name" value="2EXR"/>
    <property type="match status" value="1"/>
</dbReference>
<keyword evidence="3" id="KW-1185">Reference proteome</keyword>
<dbReference type="EMBL" id="JAWRVI010000040">
    <property type="protein sequence ID" value="KAK4086562.1"/>
    <property type="molecule type" value="Genomic_DNA"/>
</dbReference>
<gene>
    <name evidence="2" type="ORF">Purlil1_9178</name>
</gene>
<feature type="domain" description="2EXR" evidence="1">
    <location>
        <begin position="38"/>
        <end position="178"/>
    </location>
</feature>
<evidence type="ECO:0000313" key="3">
    <source>
        <dbReference type="Proteomes" id="UP001287286"/>
    </source>
</evidence>
<accession>A0ABR0BRS2</accession>
<comment type="caution">
    <text evidence="2">The sequence shown here is derived from an EMBL/GenBank/DDBJ whole genome shotgun (WGS) entry which is preliminary data.</text>
</comment>
<organism evidence="2 3">
    <name type="scientific">Purpureocillium lilacinum</name>
    <name type="common">Paecilomyces lilacinus</name>
    <dbReference type="NCBI Taxonomy" id="33203"/>
    <lineage>
        <taxon>Eukaryota</taxon>
        <taxon>Fungi</taxon>
        <taxon>Dikarya</taxon>
        <taxon>Ascomycota</taxon>
        <taxon>Pezizomycotina</taxon>
        <taxon>Sordariomycetes</taxon>
        <taxon>Hypocreomycetidae</taxon>
        <taxon>Hypocreales</taxon>
        <taxon>Ophiocordycipitaceae</taxon>
        <taxon>Purpureocillium</taxon>
    </lineage>
</organism>
<proteinExistence type="predicted"/>
<evidence type="ECO:0000313" key="2">
    <source>
        <dbReference type="EMBL" id="KAK4086562.1"/>
    </source>
</evidence>